<dbReference type="Proteomes" id="UP000265768">
    <property type="component" value="Unassembled WGS sequence"/>
</dbReference>
<dbReference type="EMBL" id="QZEY01000015">
    <property type="protein sequence ID" value="RJL24474.1"/>
    <property type="molecule type" value="Genomic_DNA"/>
</dbReference>
<evidence type="ECO:0000256" key="1">
    <source>
        <dbReference type="ARBA" id="ARBA00001957"/>
    </source>
</evidence>
<dbReference type="InterPro" id="IPR001242">
    <property type="entry name" value="Condensation_dom"/>
</dbReference>
<dbReference type="SUPFAM" id="SSF47336">
    <property type="entry name" value="ACP-like"/>
    <property type="match status" value="1"/>
</dbReference>
<gene>
    <name evidence="6" type="ORF">D5H75_29590</name>
</gene>
<dbReference type="GO" id="GO:0043041">
    <property type="term" value="P:amino acid activation for nonribosomal peptide biosynthetic process"/>
    <property type="evidence" value="ECO:0007669"/>
    <property type="project" value="TreeGrafter"/>
</dbReference>
<reference evidence="6 7" key="1">
    <citation type="submission" date="2018-09" db="EMBL/GenBank/DDBJ databases">
        <title>YIM 75507 draft genome.</title>
        <authorList>
            <person name="Tang S."/>
            <person name="Feng Y."/>
        </authorList>
    </citation>
    <scope>NUCLEOTIDE SEQUENCE [LARGE SCALE GENOMIC DNA]</scope>
    <source>
        <strain evidence="6 7">YIM 75507</strain>
    </source>
</reference>
<dbReference type="FunFam" id="1.10.1200.10:FF:000016">
    <property type="entry name" value="Non-ribosomal peptide synthase"/>
    <property type="match status" value="1"/>
</dbReference>
<dbReference type="CDD" id="cd19531">
    <property type="entry name" value="LCL_NRPS-like"/>
    <property type="match status" value="1"/>
</dbReference>
<dbReference type="Gene3D" id="1.10.1200.10">
    <property type="entry name" value="ACP-like"/>
    <property type="match status" value="1"/>
</dbReference>
<dbReference type="GO" id="GO:0031177">
    <property type="term" value="F:phosphopantetheine binding"/>
    <property type="evidence" value="ECO:0007669"/>
    <property type="project" value="InterPro"/>
</dbReference>
<dbReference type="InterPro" id="IPR010071">
    <property type="entry name" value="AA_adenyl_dom"/>
</dbReference>
<feature type="domain" description="Carrier" evidence="5">
    <location>
        <begin position="964"/>
        <end position="1039"/>
    </location>
</feature>
<dbReference type="OrthoDB" id="3671989at2"/>
<dbReference type="Gene3D" id="3.30.559.10">
    <property type="entry name" value="Chloramphenicol acetyltransferase-like domain"/>
    <property type="match status" value="1"/>
</dbReference>
<dbReference type="InterPro" id="IPR006162">
    <property type="entry name" value="Ppantetheine_attach_site"/>
</dbReference>
<organism evidence="6 7">
    <name type="scientific">Bailinhaonella thermotolerans</name>
    <dbReference type="NCBI Taxonomy" id="1070861"/>
    <lineage>
        <taxon>Bacteria</taxon>
        <taxon>Bacillati</taxon>
        <taxon>Actinomycetota</taxon>
        <taxon>Actinomycetes</taxon>
        <taxon>Streptosporangiales</taxon>
        <taxon>Streptosporangiaceae</taxon>
        <taxon>Bailinhaonella</taxon>
    </lineage>
</organism>
<dbReference type="Gene3D" id="3.30.300.30">
    <property type="match status" value="1"/>
</dbReference>
<dbReference type="NCBIfam" id="TIGR01733">
    <property type="entry name" value="AA-adenyl-dom"/>
    <property type="match status" value="1"/>
</dbReference>
<dbReference type="InterPro" id="IPR009081">
    <property type="entry name" value="PP-bd_ACP"/>
</dbReference>
<keyword evidence="2" id="KW-0596">Phosphopantetheine</keyword>
<dbReference type="Pfam" id="PF00501">
    <property type="entry name" value="AMP-binding"/>
    <property type="match status" value="1"/>
</dbReference>
<dbReference type="PANTHER" id="PTHR45527:SF1">
    <property type="entry name" value="FATTY ACID SYNTHASE"/>
    <property type="match status" value="1"/>
</dbReference>
<dbReference type="PANTHER" id="PTHR45527">
    <property type="entry name" value="NONRIBOSOMAL PEPTIDE SYNTHETASE"/>
    <property type="match status" value="1"/>
</dbReference>
<dbReference type="InterPro" id="IPR023213">
    <property type="entry name" value="CAT-like_dom_sf"/>
</dbReference>
<dbReference type="Gene3D" id="2.30.38.10">
    <property type="entry name" value="Luciferase, Domain 3"/>
    <property type="match status" value="1"/>
</dbReference>
<dbReference type="GO" id="GO:0072330">
    <property type="term" value="P:monocarboxylic acid biosynthetic process"/>
    <property type="evidence" value="ECO:0007669"/>
    <property type="project" value="UniProtKB-ARBA"/>
</dbReference>
<evidence type="ECO:0000256" key="4">
    <source>
        <dbReference type="SAM" id="MobiDB-lite"/>
    </source>
</evidence>
<dbReference type="Pfam" id="PF00668">
    <property type="entry name" value="Condensation"/>
    <property type="match status" value="1"/>
</dbReference>
<keyword evidence="7" id="KW-1185">Reference proteome</keyword>
<dbReference type="FunFam" id="3.40.50.980:FF:000001">
    <property type="entry name" value="Non-ribosomal peptide synthetase"/>
    <property type="match status" value="1"/>
</dbReference>
<keyword evidence="3" id="KW-0597">Phosphoprotein</keyword>
<comment type="caution">
    <text evidence="6">The sequence shown here is derived from an EMBL/GenBank/DDBJ whole genome shotgun (WGS) entry which is preliminary data.</text>
</comment>
<protein>
    <submittedName>
        <fullName evidence="6">Amino acid adenylation domain-containing protein</fullName>
    </submittedName>
</protein>
<dbReference type="GO" id="GO:0008610">
    <property type="term" value="P:lipid biosynthetic process"/>
    <property type="evidence" value="ECO:0007669"/>
    <property type="project" value="UniProtKB-ARBA"/>
</dbReference>
<dbReference type="PROSITE" id="PS00455">
    <property type="entry name" value="AMP_BINDING"/>
    <property type="match status" value="1"/>
</dbReference>
<evidence type="ECO:0000256" key="2">
    <source>
        <dbReference type="ARBA" id="ARBA00022450"/>
    </source>
</evidence>
<dbReference type="PROSITE" id="PS00012">
    <property type="entry name" value="PHOSPHOPANTETHEINE"/>
    <property type="match status" value="1"/>
</dbReference>
<accession>A0A3A4ACZ5</accession>
<dbReference type="SUPFAM" id="SSF56801">
    <property type="entry name" value="Acetyl-CoA synthetase-like"/>
    <property type="match status" value="1"/>
</dbReference>
<dbReference type="PROSITE" id="PS50075">
    <property type="entry name" value="CARRIER"/>
    <property type="match status" value="1"/>
</dbReference>
<evidence type="ECO:0000313" key="6">
    <source>
        <dbReference type="EMBL" id="RJL24474.1"/>
    </source>
</evidence>
<dbReference type="FunFam" id="2.30.38.10:FF:000001">
    <property type="entry name" value="Non-ribosomal peptide synthetase PvdI"/>
    <property type="match status" value="1"/>
</dbReference>
<dbReference type="Pfam" id="PF13193">
    <property type="entry name" value="AMP-binding_C"/>
    <property type="match status" value="1"/>
</dbReference>
<dbReference type="AlphaFoldDB" id="A0A3A4ACZ5"/>
<evidence type="ECO:0000313" key="7">
    <source>
        <dbReference type="Proteomes" id="UP000265768"/>
    </source>
</evidence>
<sequence length="1060" mass="113054">MTETTGKSHEGMPGNGPGAVAEDVFPASFAQERIWFLTELLPSVPVYNIAAAMRLERCRPIDHGLLERALAALADRHEPLRTALEQRGDRIVQRIARRVPVTLARSDLSGLSGEAAREEFERLAAADGAAPFRLDRAPLWRARLVDLGGGERRLLFTAHHTVFDAWSSEVFREELTELYLALRDGRPPALPELPIQYADYAVWQRDQLGGGALDDDLAYWRRHLAGSVPLEIPGDRPRPAELRYTGATHEFAVPEDVAGRVDELARDAEATPFTVLLAAFAVLLARWTGRDDVVVGTFVAGRELPELNPLIGMFVNTLPIRVDLSGDPSFAEAVRRTRGVLMDALDHQRVPFARLVEELRPPRDPARTPLFQVAFNQLPVDGRGQLGTGTAKTDLTLELQNSSGRLSGWLEYSTDLYDPGTIDRLARAFGTLIGAAAADPGRPMSRLPLLGREERERVLATGHGAPAAYPDRPLHELVGEQARATPHAVAVVSGGTSLTYGELDARSDDLARTLIEAGVTPEAPVGVCLPPGPELVTALIAVLKAGACYVPLDPRYPRERLALMLDDSGAALTLAAPALAPRLPGARLLLLGPLGTWPEPAAAPRLPAVRPDALAYVIYTSGSTGTPKGVCVPHRGVVNLLRDLPFDAADRVPLLTPLSFDIAGLEVFGPLLAGGAIVVPPAGPAEGGLPHGLRDALADGKVTTVQAPPSVLAEIVGDLPAGLPRVFSGGEPLPVPLAGRLAGAAGELWNLYGPTETTIWSLAWRVPPGVTAMSLGSPIANTTAYVLDEAMEPVPPGVPGELCLGGHGLARGYHRRPGLTAERFVPDPFSGRPGARLYRTGDLVRRRADGSLEFLGRADGQVKLRGVRIELGEVEAALAACPGVRRAAAAIRDDAPGGRALVAYVDADPVPADLLDRLRERLPATMVPSHVVQVADFPRLPNGKLDRAALPAPAAPRPAAPPAPPATESEELVHEIWREVLGHGEFGVDDDFFAVGGHSLLGTRVVARLCTDLDLDLPLNTLFTTRTVRRLAAAVEAALAAQIAALTDEEARSLLTDDHP</sequence>
<feature type="compositionally biased region" description="Pro residues" evidence="4">
    <location>
        <begin position="953"/>
        <end position="965"/>
    </location>
</feature>
<dbReference type="InterPro" id="IPR020845">
    <property type="entry name" value="AMP-binding_CS"/>
</dbReference>
<dbReference type="InterPro" id="IPR025110">
    <property type="entry name" value="AMP-bd_C"/>
</dbReference>
<comment type="cofactor">
    <cofactor evidence="1">
        <name>pantetheine 4'-phosphate</name>
        <dbReference type="ChEBI" id="CHEBI:47942"/>
    </cofactor>
</comment>
<dbReference type="GO" id="GO:0005829">
    <property type="term" value="C:cytosol"/>
    <property type="evidence" value="ECO:0007669"/>
    <property type="project" value="TreeGrafter"/>
</dbReference>
<dbReference type="InterPro" id="IPR045851">
    <property type="entry name" value="AMP-bd_C_sf"/>
</dbReference>
<dbReference type="CDD" id="cd05930">
    <property type="entry name" value="A_NRPS"/>
    <property type="match status" value="1"/>
</dbReference>
<dbReference type="InterPro" id="IPR000873">
    <property type="entry name" value="AMP-dep_synth/lig_dom"/>
</dbReference>
<dbReference type="InterPro" id="IPR020806">
    <property type="entry name" value="PKS_PP-bd"/>
</dbReference>
<dbReference type="GO" id="GO:0009239">
    <property type="term" value="P:enterobactin biosynthetic process"/>
    <property type="evidence" value="ECO:0007669"/>
    <property type="project" value="TreeGrafter"/>
</dbReference>
<dbReference type="Gene3D" id="3.40.50.980">
    <property type="match status" value="2"/>
</dbReference>
<dbReference type="SMART" id="SM00823">
    <property type="entry name" value="PKS_PP"/>
    <property type="match status" value="1"/>
</dbReference>
<dbReference type="GO" id="GO:0009366">
    <property type="term" value="C:enterobactin synthetase complex"/>
    <property type="evidence" value="ECO:0007669"/>
    <property type="project" value="TreeGrafter"/>
</dbReference>
<evidence type="ECO:0000259" key="5">
    <source>
        <dbReference type="PROSITE" id="PS50075"/>
    </source>
</evidence>
<dbReference type="Gene3D" id="3.30.559.30">
    <property type="entry name" value="Nonribosomal peptide synthetase, condensation domain"/>
    <property type="match status" value="1"/>
</dbReference>
<name>A0A3A4ACZ5_9ACTN</name>
<dbReference type="SUPFAM" id="SSF52777">
    <property type="entry name" value="CoA-dependent acyltransferases"/>
    <property type="match status" value="2"/>
</dbReference>
<dbReference type="Pfam" id="PF00550">
    <property type="entry name" value="PP-binding"/>
    <property type="match status" value="1"/>
</dbReference>
<proteinExistence type="predicted"/>
<dbReference type="RefSeq" id="WP_119929850.1">
    <property type="nucleotide sequence ID" value="NZ_QZEY01000015.1"/>
</dbReference>
<dbReference type="FunFam" id="3.40.50.12780:FF:000012">
    <property type="entry name" value="Non-ribosomal peptide synthetase"/>
    <property type="match status" value="1"/>
</dbReference>
<evidence type="ECO:0000256" key="3">
    <source>
        <dbReference type="ARBA" id="ARBA00022553"/>
    </source>
</evidence>
<feature type="region of interest" description="Disordered" evidence="4">
    <location>
        <begin position="948"/>
        <end position="968"/>
    </location>
</feature>
<dbReference type="GO" id="GO:0047527">
    <property type="term" value="F:2,3-dihydroxybenzoate-serine ligase activity"/>
    <property type="evidence" value="ECO:0007669"/>
    <property type="project" value="TreeGrafter"/>
</dbReference>
<dbReference type="InterPro" id="IPR036736">
    <property type="entry name" value="ACP-like_sf"/>
</dbReference>